<dbReference type="InterPro" id="IPR006680">
    <property type="entry name" value="Amidohydro-rel"/>
</dbReference>
<proteinExistence type="predicted"/>
<dbReference type="Gene3D" id="1.20.58.520">
    <property type="entry name" value="Amidohydrolase"/>
    <property type="match status" value="1"/>
</dbReference>
<dbReference type="Gene3D" id="2.30.40.10">
    <property type="entry name" value="Urease, subunit C, domain 1"/>
    <property type="match status" value="1"/>
</dbReference>
<dbReference type="Proteomes" id="UP000308730">
    <property type="component" value="Unassembled WGS sequence"/>
</dbReference>
<dbReference type="InterPro" id="IPR051781">
    <property type="entry name" value="Metallo-dep_Hydrolase"/>
</dbReference>
<dbReference type="PANTHER" id="PTHR43135">
    <property type="entry name" value="ALPHA-D-RIBOSE 1-METHYLPHOSPHONATE 5-TRIPHOSPHATE DIPHOSPHATASE"/>
    <property type="match status" value="1"/>
</dbReference>
<evidence type="ECO:0000313" key="2">
    <source>
        <dbReference type="EMBL" id="THH26782.1"/>
    </source>
</evidence>
<name>A0A4S4MLK3_9APHY</name>
<feature type="domain" description="Amidohydrolase-related" evidence="1">
    <location>
        <begin position="29"/>
        <end position="95"/>
    </location>
</feature>
<accession>A0A4S4MLK3</accession>
<dbReference type="GO" id="GO:0016810">
    <property type="term" value="F:hydrolase activity, acting on carbon-nitrogen (but not peptide) bonds"/>
    <property type="evidence" value="ECO:0007669"/>
    <property type="project" value="InterPro"/>
</dbReference>
<organism evidence="2 3">
    <name type="scientific">Antrodiella citrinella</name>
    <dbReference type="NCBI Taxonomy" id="2447956"/>
    <lineage>
        <taxon>Eukaryota</taxon>
        <taxon>Fungi</taxon>
        <taxon>Dikarya</taxon>
        <taxon>Basidiomycota</taxon>
        <taxon>Agaricomycotina</taxon>
        <taxon>Agaricomycetes</taxon>
        <taxon>Polyporales</taxon>
        <taxon>Steccherinaceae</taxon>
        <taxon>Antrodiella</taxon>
    </lineage>
</organism>
<protein>
    <recommendedName>
        <fullName evidence="1">Amidohydrolase-related domain-containing protein</fullName>
    </recommendedName>
</protein>
<dbReference type="AlphaFoldDB" id="A0A4S4MLK3"/>
<dbReference type="OrthoDB" id="194468at2759"/>
<dbReference type="PANTHER" id="PTHR43135:SF3">
    <property type="entry name" value="ALPHA-D-RIBOSE 1-METHYLPHOSPHONATE 5-TRIPHOSPHATE DIPHOSPHATASE"/>
    <property type="match status" value="1"/>
</dbReference>
<dbReference type="SUPFAM" id="SSF51338">
    <property type="entry name" value="Composite domain of metallo-dependent hydrolases"/>
    <property type="match status" value="1"/>
</dbReference>
<dbReference type="Pfam" id="PF01979">
    <property type="entry name" value="Amidohydro_1"/>
    <property type="match status" value="1"/>
</dbReference>
<reference evidence="2 3" key="1">
    <citation type="submission" date="2019-02" db="EMBL/GenBank/DDBJ databases">
        <title>Genome sequencing of the rare red list fungi Antrodiella citrinella (Flaviporus citrinellus).</title>
        <authorList>
            <person name="Buettner E."/>
            <person name="Kellner H."/>
        </authorList>
    </citation>
    <scope>NUCLEOTIDE SEQUENCE [LARGE SCALE GENOMIC DNA]</scope>
    <source>
        <strain evidence="2 3">DSM 108506</strain>
    </source>
</reference>
<evidence type="ECO:0000259" key="1">
    <source>
        <dbReference type="Pfam" id="PF01979"/>
    </source>
</evidence>
<dbReference type="Gene3D" id="3.30.110.90">
    <property type="entry name" value="Amidohydrolase"/>
    <property type="match status" value="1"/>
</dbReference>
<keyword evidence="3" id="KW-1185">Reference proteome</keyword>
<evidence type="ECO:0000313" key="3">
    <source>
        <dbReference type="Proteomes" id="UP000308730"/>
    </source>
</evidence>
<comment type="caution">
    <text evidence="2">The sequence shown here is derived from an EMBL/GenBank/DDBJ whole genome shotgun (WGS) entry which is preliminary data.</text>
</comment>
<gene>
    <name evidence="2" type="ORF">EUX98_g7410</name>
</gene>
<dbReference type="InterPro" id="IPR011059">
    <property type="entry name" value="Metal-dep_hydrolase_composite"/>
</dbReference>
<sequence length="122" mass="13190">MVHKGLKTHIGAHGEPPLGLNYHAEMFFTQQGGLTNYEVVRAATSDAAKTLGIYESLGSLTPGKLADFLVYPPGVDLLNGDIKATRDLKYVVRGGRVWDATTMSEVWPVKGQKGTIPPLNPE</sequence>
<dbReference type="EMBL" id="SGPM01000311">
    <property type="protein sequence ID" value="THH26782.1"/>
    <property type="molecule type" value="Genomic_DNA"/>
</dbReference>